<organism evidence="2 3">
    <name type="scientific">Botryobasidium botryosum (strain FD-172 SS1)</name>
    <dbReference type="NCBI Taxonomy" id="930990"/>
    <lineage>
        <taxon>Eukaryota</taxon>
        <taxon>Fungi</taxon>
        <taxon>Dikarya</taxon>
        <taxon>Basidiomycota</taxon>
        <taxon>Agaricomycotina</taxon>
        <taxon>Agaricomycetes</taxon>
        <taxon>Cantharellales</taxon>
        <taxon>Botryobasidiaceae</taxon>
        <taxon>Botryobasidium</taxon>
    </lineage>
</organism>
<dbReference type="Proteomes" id="UP000027195">
    <property type="component" value="Unassembled WGS sequence"/>
</dbReference>
<gene>
    <name evidence="2" type="ORF">BOTBODRAFT_170527</name>
</gene>
<feature type="non-terminal residue" evidence="2">
    <location>
        <position position="265"/>
    </location>
</feature>
<sequence length="265" mass="29548">MYNDYNDSANVGAASAIAHYALAATGLASPPLTPPLTLLTLPTTPTKKRFAPPTTPQNLHRWPSIYKDVFPVTSPADLSPAQEQSHDYEPYSPPPSPTLQFNENLVRTSRRRAQAHREPSNALTAFLKEEDKKESCRRFCPIIPALRSLVDRKVGERKERAWKRKAHRRAYAPYSKVARLHRGQGLDDFMNQDMMPSVSTFTEREQNDANGELNANEPHPNSAPAPSNPILNFAYPDACNLASKTVCRLKAYGPAYVHVTAVARM</sequence>
<dbReference type="AlphaFoldDB" id="A0A067MV03"/>
<evidence type="ECO:0000313" key="2">
    <source>
        <dbReference type="EMBL" id="KDQ19424.1"/>
    </source>
</evidence>
<accession>A0A067MV03</accession>
<keyword evidence="3" id="KW-1185">Reference proteome</keyword>
<evidence type="ECO:0000256" key="1">
    <source>
        <dbReference type="SAM" id="MobiDB-lite"/>
    </source>
</evidence>
<dbReference type="EMBL" id="KL198019">
    <property type="protein sequence ID" value="KDQ19424.1"/>
    <property type="molecule type" value="Genomic_DNA"/>
</dbReference>
<protein>
    <submittedName>
        <fullName evidence="2">Uncharacterized protein</fullName>
    </submittedName>
</protein>
<dbReference type="HOGENOM" id="CLU_1051907_0_0_1"/>
<reference evidence="3" key="1">
    <citation type="journal article" date="2014" name="Proc. Natl. Acad. Sci. U.S.A.">
        <title>Extensive sampling of basidiomycete genomes demonstrates inadequacy of the white-rot/brown-rot paradigm for wood decay fungi.</title>
        <authorList>
            <person name="Riley R."/>
            <person name="Salamov A.A."/>
            <person name="Brown D.W."/>
            <person name="Nagy L.G."/>
            <person name="Floudas D."/>
            <person name="Held B.W."/>
            <person name="Levasseur A."/>
            <person name="Lombard V."/>
            <person name="Morin E."/>
            <person name="Otillar R."/>
            <person name="Lindquist E.A."/>
            <person name="Sun H."/>
            <person name="LaButti K.M."/>
            <person name="Schmutz J."/>
            <person name="Jabbour D."/>
            <person name="Luo H."/>
            <person name="Baker S.E."/>
            <person name="Pisabarro A.G."/>
            <person name="Walton J.D."/>
            <person name="Blanchette R.A."/>
            <person name="Henrissat B."/>
            <person name="Martin F."/>
            <person name="Cullen D."/>
            <person name="Hibbett D.S."/>
            <person name="Grigoriev I.V."/>
        </authorList>
    </citation>
    <scope>NUCLEOTIDE SEQUENCE [LARGE SCALE GENOMIC DNA]</scope>
    <source>
        <strain evidence="3">FD-172 SS1</strain>
    </source>
</reference>
<evidence type="ECO:0000313" key="3">
    <source>
        <dbReference type="Proteomes" id="UP000027195"/>
    </source>
</evidence>
<proteinExistence type="predicted"/>
<dbReference type="InParanoid" id="A0A067MV03"/>
<name>A0A067MV03_BOTB1</name>
<feature type="region of interest" description="Disordered" evidence="1">
    <location>
        <begin position="73"/>
        <end position="99"/>
    </location>
</feature>